<organism evidence="1 2">
    <name type="scientific">Methanobrevibacter gottschalkii</name>
    <dbReference type="NCBI Taxonomy" id="190974"/>
    <lineage>
        <taxon>Archaea</taxon>
        <taxon>Methanobacteriati</taxon>
        <taxon>Methanobacteriota</taxon>
        <taxon>Methanomada group</taxon>
        <taxon>Methanobacteria</taxon>
        <taxon>Methanobacteriales</taxon>
        <taxon>Methanobacteriaceae</taxon>
        <taxon>Methanobrevibacter</taxon>
    </lineage>
</organism>
<dbReference type="AlphaFoldDB" id="A0A1H7PPF1"/>
<protein>
    <submittedName>
        <fullName evidence="1">Uncharacterized protein</fullName>
    </submittedName>
</protein>
<dbReference type="STRING" id="190974.SAMN05216439_0431"/>
<sequence>MFQLNHKTEIIINGIPIQWIPKIELYYPDLPQFPIMYIHAQINNNRLVACPVSVSYEIIQDKCNAKFFVFTNLEPVAEVVDKIKDEIENRIGFSNPINKQTVIDCCKGNSEFINILTDLWQYIEKTYGPAIPYGRFYEEMFSIPRFVAAWQPKTGRQSEMRMLYNFMSKFGEEVSFPPDWGHLEYYIIPTYTDVINKDYSDFPNFKKLYLAMKKLFELDFSNSITIDNVTFKVMPRAWKQNKEEFIKNVSGKYYSTGDLTETDKYYSEMLVDAFNRHAWRAAYFISAFMNIENSDYRTWTKNFFNTFYANGSKLKGYSEKVVACFLQQGFEKEEIIPVDTWIETFYKFPLGISTKLDFFNSFDMLGKLERVIWLASQSNKTNMKNFFDILWCQRYGTIGNSELRGVNPLACSLCSLSATCVGLSKIKSEGVLISNTSPENFESISSSASDCISFICLLENDVPKKVYEKRAQDWVLIDQFSGYLKTKDDSFPKSLVDKKIITVEEFIKNN</sequence>
<reference evidence="1 2" key="1">
    <citation type="submission" date="2016-10" db="EMBL/GenBank/DDBJ databases">
        <authorList>
            <person name="de Groot N.N."/>
        </authorList>
    </citation>
    <scope>NUCLEOTIDE SEQUENCE [LARGE SCALE GENOMIC DNA]</scope>
    <source>
        <strain evidence="1 2">DSM 11978</strain>
    </source>
</reference>
<dbReference type="Proteomes" id="UP000199506">
    <property type="component" value="Unassembled WGS sequence"/>
</dbReference>
<evidence type="ECO:0000313" key="2">
    <source>
        <dbReference type="Proteomes" id="UP000199506"/>
    </source>
</evidence>
<name>A0A1H7PPF1_9EURY</name>
<gene>
    <name evidence="1" type="ORF">SAMN05216439_0431</name>
</gene>
<evidence type="ECO:0000313" key="1">
    <source>
        <dbReference type="EMBL" id="SEL37711.1"/>
    </source>
</evidence>
<proteinExistence type="predicted"/>
<accession>A0A1H7PPF1</accession>
<dbReference type="RefSeq" id="WP_091699884.1">
    <property type="nucleotide sequence ID" value="NZ_FOAK01000016.1"/>
</dbReference>
<dbReference type="OrthoDB" id="387315at2157"/>
<dbReference type="EMBL" id="FOAK01000016">
    <property type="protein sequence ID" value="SEL37711.1"/>
    <property type="molecule type" value="Genomic_DNA"/>
</dbReference>